<evidence type="ECO:0000256" key="10">
    <source>
        <dbReference type="ARBA" id="ARBA00023008"/>
    </source>
</evidence>
<keyword evidence="4 14" id="KW-0679">Respiratory chain</keyword>
<keyword evidence="9 16" id="KW-1133">Transmembrane helix</keyword>
<evidence type="ECO:0000259" key="19">
    <source>
        <dbReference type="PROSITE" id="PS50999"/>
    </source>
</evidence>
<dbReference type="InterPro" id="IPR036257">
    <property type="entry name" value="Cyt_c_oxidase_su2_TM_sf"/>
</dbReference>
<evidence type="ECO:0000313" key="21">
    <source>
        <dbReference type="Proteomes" id="UP000248795"/>
    </source>
</evidence>
<evidence type="ECO:0000313" key="20">
    <source>
        <dbReference type="EMBL" id="PZF75782.1"/>
    </source>
</evidence>
<dbReference type="AlphaFoldDB" id="A0A2W2AQA8"/>
<dbReference type="Gene3D" id="2.60.40.420">
    <property type="entry name" value="Cupredoxins - blue copper proteins"/>
    <property type="match status" value="1"/>
</dbReference>
<protein>
    <recommendedName>
        <fullName evidence="15">Cytochrome c oxidase subunit 2</fullName>
        <ecNumber evidence="15">7.1.1.9</ecNumber>
    </recommendedName>
</protein>
<comment type="function">
    <text evidence="12 15">Subunits I and II form the functional core of the enzyme complex. Electrons originating in cytochrome c are transferred via heme a and Cu(A) to the binuclear center formed by heme a3 and Cu(B).</text>
</comment>
<evidence type="ECO:0000256" key="4">
    <source>
        <dbReference type="ARBA" id="ARBA00022660"/>
    </source>
</evidence>
<evidence type="ECO:0000256" key="17">
    <source>
        <dbReference type="SAM" id="SignalP"/>
    </source>
</evidence>
<dbReference type="NCBIfam" id="TIGR02866">
    <property type="entry name" value="CoxB"/>
    <property type="match status" value="1"/>
</dbReference>
<dbReference type="GO" id="GO:0004129">
    <property type="term" value="F:cytochrome-c oxidase activity"/>
    <property type="evidence" value="ECO:0007669"/>
    <property type="project" value="UniProtKB-EC"/>
</dbReference>
<dbReference type="Pfam" id="PF00116">
    <property type="entry name" value="COX2"/>
    <property type="match status" value="1"/>
</dbReference>
<feature type="signal peptide" evidence="17">
    <location>
        <begin position="1"/>
        <end position="25"/>
    </location>
</feature>
<keyword evidence="7" id="KW-1278">Translocase</keyword>
<proteinExistence type="inferred from homology"/>
<comment type="caution">
    <text evidence="20">The sequence shown here is derived from an EMBL/GenBank/DDBJ whole genome shotgun (WGS) entry which is preliminary data.</text>
</comment>
<dbReference type="EMBL" id="QKVK01000008">
    <property type="protein sequence ID" value="PZF75782.1"/>
    <property type="molecule type" value="Genomic_DNA"/>
</dbReference>
<dbReference type="Pfam" id="PF02790">
    <property type="entry name" value="COX2_TM"/>
    <property type="match status" value="1"/>
</dbReference>
<accession>A0A2W2AQA8</accession>
<dbReference type="GO" id="GO:0005886">
    <property type="term" value="C:plasma membrane"/>
    <property type="evidence" value="ECO:0007669"/>
    <property type="project" value="UniProtKB-SubCell"/>
</dbReference>
<evidence type="ECO:0000256" key="12">
    <source>
        <dbReference type="ARBA" id="ARBA00024688"/>
    </source>
</evidence>
<dbReference type="PANTHER" id="PTHR22888:SF9">
    <property type="entry name" value="CYTOCHROME C OXIDASE SUBUNIT 2"/>
    <property type="match status" value="1"/>
</dbReference>
<name>A0A2W2AQA8_9HYPH</name>
<feature type="transmembrane region" description="Helical" evidence="16">
    <location>
        <begin position="55"/>
        <end position="76"/>
    </location>
</feature>
<keyword evidence="10 15" id="KW-0186">Copper</keyword>
<dbReference type="RefSeq" id="WP_111199589.1">
    <property type="nucleotide sequence ID" value="NZ_QKVK01000008.1"/>
</dbReference>
<dbReference type="SUPFAM" id="SSF49503">
    <property type="entry name" value="Cupredoxins"/>
    <property type="match status" value="1"/>
</dbReference>
<evidence type="ECO:0000259" key="18">
    <source>
        <dbReference type="PROSITE" id="PS50857"/>
    </source>
</evidence>
<dbReference type="InterPro" id="IPR011759">
    <property type="entry name" value="Cyt_c_oxidase_su2_TM_dom"/>
</dbReference>
<evidence type="ECO:0000256" key="11">
    <source>
        <dbReference type="ARBA" id="ARBA00023136"/>
    </source>
</evidence>
<feature type="domain" description="Cytochrome oxidase subunit II transmembrane region profile" evidence="19">
    <location>
        <begin position="29"/>
        <end position="125"/>
    </location>
</feature>
<keyword evidence="21" id="KW-1185">Reference proteome</keyword>
<keyword evidence="17" id="KW-0732">Signal</keyword>
<dbReference type="GO" id="GO:0042773">
    <property type="term" value="P:ATP synthesis coupled electron transport"/>
    <property type="evidence" value="ECO:0007669"/>
    <property type="project" value="TreeGrafter"/>
</dbReference>
<dbReference type="GO" id="GO:0016491">
    <property type="term" value="F:oxidoreductase activity"/>
    <property type="evidence" value="ECO:0007669"/>
    <property type="project" value="InterPro"/>
</dbReference>
<comment type="similarity">
    <text evidence="2 14">Belongs to the cytochrome c oxidase subunit 2 family.</text>
</comment>
<keyword evidence="11 16" id="KW-0472">Membrane</keyword>
<dbReference type="InterPro" id="IPR045187">
    <property type="entry name" value="CcO_II"/>
</dbReference>
<evidence type="ECO:0000256" key="1">
    <source>
        <dbReference type="ARBA" id="ARBA00004141"/>
    </source>
</evidence>
<evidence type="ECO:0000256" key="13">
    <source>
        <dbReference type="ARBA" id="ARBA00047816"/>
    </source>
</evidence>
<evidence type="ECO:0000256" key="9">
    <source>
        <dbReference type="ARBA" id="ARBA00022989"/>
    </source>
</evidence>
<dbReference type="InterPro" id="IPR002429">
    <property type="entry name" value="CcO_II-like_C"/>
</dbReference>
<evidence type="ECO:0000256" key="5">
    <source>
        <dbReference type="ARBA" id="ARBA00022692"/>
    </source>
</evidence>
<dbReference type="PROSITE" id="PS50857">
    <property type="entry name" value="COX2_CUA"/>
    <property type="match status" value="1"/>
</dbReference>
<feature type="transmembrane region" description="Helical" evidence="16">
    <location>
        <begin position="97"/>
        <end position="119"/>
    </location>
</feature>
<organism evidence="20 21">
    <name type="scientific">Aestuariivirga litoralis</name>
    <dbReference type="NCBI Taxonomy" id="2650924"/>
    <lineage>
        <taxon>Bacteria</taxon>
        <taxon>Pseudomonadati</taxon>
        <taxon>Pseudomonadota</taxon>
        <taxon>Alphaproteobacteria</taxon>
        <taxon>Hyphomicrobiales</taxon>
        <taxon>Aestuariivirgaceae</taxon>
        <taxon>Aestuariivirga</taxon>
    </lineage>
</organism>
<dbReference type="PANTHER" id="PTHR22888">
    <property type="entry name" value="CYTOCHROME C OXIDASE, SUBUNIT II"/>
    <property type="match status" value="1"/>
</dbReference>
<dbReference type="Proteomes" id="UP000248795">
    <property type="component" value="Unassembled WGS sequence"/>
</dbReference>
<comment type="cofactor">
    <cofactor evidence="15">
        <name>Cu cation</name>
        <dbReference type="ChEBI" id="CHEBI:23378"/>
    </cofactor>
    <text evidence="15">Binds a copper A center.</text>
</comment>
<dbReference type="EC" id="7.1.1.9" evidence="15"/>
<dbReference type="SUPFAM" id="SSF81464">
    <property type="entry name" value="Cytochrome c oxidase subunit II-like, transmembrane region"/>
    <property type="match status" value="1"/>
</dbReference>
<keyword evidence="8 14" id="KW-0249">Electron transport</keyword>
<comment type="catalytic activity">
    <reaction evidence="13 15">
        <text>4 Fe(II)-[cytochrome c] + O2 + 8 H(+)(in) = 4 Fe(III)-[cytochrome c] + 2 H2O + 4 H(+)(out)</text>
        <dbReference type="Rhea" id="RHEA:11436"/>
        <dbReference type="Rhea" id="RHEA-COMP:10350"/>
        <dbReference type="Rhea" id="RHEA-COMP:14399"/>
        <dbReference type="ChEBI" id="CHEBI:15377"/>
        <dbReference type="ChEBI" id="CHEBI:15378"/>
        <dbReference type="ChEBI" id="CHEBI:15379"/>
        <dbReference type="ChEBI" id="CHEBI:29033"/>
        <dbReference type="ChEBI" id="CHEBI:29034"/>
        <dbReference type="EC" id="7.1.1.9"/>
    </reaction>
</comment>
<dbReference type="InterPro" id="IPR014222">
    <property type="entry name" value="Cyt_c_oxidase_su2"/>
</dbReference>
<feature type="chain" id="PRO_5015886761" description="Cytochrome c oxidase subunit 2" evidence="17">
    <location>
        <begin position="26"/>
        <end position="300"/>
    </location>
</feature>
<keyword evidence="5 14" id="KW-0812">Transmembrane</keyword>
<evidence type="ECO:0000256" key="7">
    <source>
        <dbReference type="ARBA" id="ARBA00022967"/>
    </source>
</evidence>
<reference evidence="21" key="1">
    <citation type="submission" date="2018-06" db="EMBL/GenBank/DDBJ databases">
        <title>Aestuariibacter litoralis strain KCTC 52945T.</title>
        <authorList>
            <person name="Li X."/>
            <person name="Salam N."/>
            <person name="Li J.-L."/>
            <person name="Chen Y.-M."/>
            <person name="Yang Z.-W."/>
            <person name="Zhang L.-Y."/>
            <person name="Han M.-X."/>
            <person name="Xiao M."/>
            <person name="Li W.-J."/>
        </authorList>
    </citation>
    <scope>NUCLEOTIDE SEQUENCE [LARGE SCALE GENOMIC DNA]</scope>
    <source>
        <strain evidence="21">KCTC 52945</strain>
    </source>
</reference>
<dbReference type="PRINTS" id="PR01166">
    <property type="entry name" value="CYCOXIDASEII"/>
</dbReference>
<dbReference type="GO" id="GO:0005507">
    <property type="term" value="F:copper ion binding"/>
    <property type="evidence" value="ECO:0007669"/>
    <property type="project" value="InterPro"/>
</dbReference>
<evidence type="ECO:0000256" key="14">
    <source>
        <dbReference type="RuleBase" id="RU000456"/>
    </source>
</evidence>
<comment type="subcellular location">
    <subcellularLocation>
        <location evidence="14">Cell membrane</location>
        <topology evidence="14">Multi-pass membrane protein</topology>
    </subcellularLocation>
    <subcellularLocation>
        <location evidence="1">Membrane</location>
        <topology evidence="1">Multi-pass membrane protein</topology>
    </subcellularLocation>
</comment>
<feature type="domain" description="Cytochrome oxidase subunit II copper A binding" evidence="18">
    <location>
        <begin position="126"/>
        <end position="274"/>
    </location>
</feature>
<evidence type="ECO:0000256" key="3">
    <source>
        <dbReference type="ARBA" id="ARBA00022448"/>
    </source>
</evidence>
<dbReference type="PROSITE" id="PS50999">
    <property type="entry name" value="COX2_TM"/>
    <property type="match status" value="1"/>
</dbReference>
<keyword evidence="6 15" id="KW-0479">Metal-binding</keyword>
<evidence type="ECO:0000256" key="6">
    <source>
        <dbReference type="ARBA" id="ARBA00022723"/>
    </source>
</evidence>
<gene>
    <name evidence="20" type="primary">coxB</name>
    <name evidence="20" type="ORF">DK847_16280</name>
</gene>
<evidence type="ECO:0000256" key="2">
    <source>
        <dbReference type="ARBA" id="ARBA00007866"/>
    </source>
</evidence>
<keyword evidence="3 14" id="KW-0813">Transport</keyword>
<evidence type="ECO:0000256" key="15">
    <source>
        <dbReference type="RuleBase" id="RU004024"/>
    </source>
</evidence>
<evidence type="ECO:0000256" key="16">
    <source>
        <dbReference type="SAM" id="Phobius"/>
    </source>
</evidence>
<dbReference type="InterPro" id="IPR008972">
    <property type="entry name" value="Cupredoxin"/>
</dbReference>
<dbReference type="Gene3D" id="1.10.287.90">
    <property type="match status" value="1"/>
</dbReference>
<sequence>MKFRNTLTAGLALAAGIAGAPAAWAIDGYAHPWQMGLQPANSPSMDGIHTFHNGLLLPIITVVVLVVLALLLYVMAKFNAKANPVPSRTTHNTMIEVVWTVVPILILVVIAVPSFRLLYLQRDIPAADMTIKVIGNPGWNWTYEYPDLGLNDDGSAKVSFTASLDDKARDMKTAEEANIPYLLKTDYPVVVPVNKTVKLIVTSDPDGIIHSWTIPQFGMKIDAIPGRLNQDWFHAEREGVFYGQCSELCGKDHAYMPIEVHVVPQAEYDTWAKTAQTAGLDEAYKYLASAEAADGQLAQK</sequence>
<evidence type="ECO:0000256" key="8">
    <source>
        <dbReference type="ARBA" id="ARBA00022982"/>
    </source>
</evidence>